<dbReference type="Proteomes" id="UP000076066">
    <property type="component" value="Plasmid unnamed 2"/>
</dbReference>
<keyword evidence="1" id="KW-0614">Plasmid</keyword>
<protein>
    <submittedName>
        <fullName evidence="1">Uncharacterized protein</fullName>
    </submittedName>
</protein>
<accession>A0A143DGM8</accession>
<keyword evidence="2" id="KW-1185">Reference proteome</keyword>
<evidence type="ECO:0000313" key="2">
    <source>
        <dbReference type="Proteomes" id="UP000076066"/>
    </source>
</evidence>
<name>A0A143DGM8_9PROT</name>
<reference evidence="1 2" key="1">
    <citation type="submission" date="2016-02" db="EMBL/GenBank/DDBJ databases">
        <title>Complete Genome of H5569, the type strain of the newly described species Haematospirillium jordaniae.</title>
        <authorList>
            <person name="Nicholson A.C."/>
            <person name="Humrighouse B.W."/>
            <person name="Loparov V."/>
            <person name="McQuiston J.R."/>
        </authorList>
    </citation>
    <scope>NUCLEOTIDE SEQUENCE [LARGE SCALE GENOMIC DNA]</scope>
    <source>
        <strain evidence="1 2">H5569</strain>
        <plasmid evidence="2">Plasmid unnamed 2</plasmid>
    </source>
</reference>
<dbReference type="EMBL" id="CP014527">
    <property type="protein sequence ID" value="AMW35865.1"/>
    <property type="molecule type" value="Genomic_DNA"/>
</dbReference>
<evidence type="ECO:0000313" key="1">
    <source>
        <dbReference type="EMBL" id="AMW35865.1"/>
    </source>
</evidence>
<dbReference type="AlphaFoldDB" id="A0A143DGM8"/>
<geneLocation type="plasmid" evidence="1 2">
    <name>unnamed 2</name>
</geneLocation>
<organism evidence="1 2">
    <name type="scientific">Haematospirillum jordaniae</name>
    <dbReference type="NCBI Taxonomy" id="1549855"/>
    <lineage>
        <taxon>Bacteria</taxon>
        <taxon>Pseudomonadati</taxon>
        <taxon>Pseudomonadota</taxon>
        <taxon>Alphaproteobacteria</taxon>
        <taxon>Rhodospirillales</taxon>
        <taxon>Novispirillaceae</taxon>
        <taxon>Haematospirillum</taxon>
    </lineage>
</organism>
<dbReference type="KEGG" id="hjo:AY555_10870"/>
<proteinExistence type="predicted"/>
<sequence>MAAESGPVTLPFFDATGKRMHQVQVPQRWLKEAYTLWRREHTVSALMPNKPLGEQDRLGHLLTTWWKRAFDSRHVFDGPPIDDEPYQKNFTFRDGKPFLRDTWIWAYTREFAERFHMPEEWIDPDLKGALAIAYRITALGQRTCGTFRVKDLCHPTLYVQRDIYYDTATTPMTWIYSDVRRDNRIDLMTSASILSGPEIHGFLWASVNLNRRFYDGRGLSDPNFRERYKGDGRRGTGVMHGYVTPIFFDRDYRPWVGLFSMLARHPSGSPRLPPTYEVGHLYDAKSGVEGERVVHRFEIPPRLWERLWRLHATNSAEHWEWSKRR</sequence>
<gene>
    <name evidence="1" type="ORF">AY555_10870</name>
</gene>